<dbReference type="InterPro" id="IPR002083">
    <property type="entry name" value="MATH/TRAF_dom"/>
</dbReference>
<evidence type="ECO:0000313" key="1">
    <source>
        <dbReference type="EMBL" id="EFC43954.1"/>
    </source>
</evidence>
<dbReference type="SUPFAM" id="SSF52047">
    <property type="entry name" value="RNI-like"/>
    <property type="match status" value="1"/>
</dbReference>
<protein>
    <submittedName>
        <fullName evidence="1">Predicted protein</fullName>
    </submittedName>
</protein>
<dbReference type="AlphaFoldDB" id="D2VGE5"/>
<proteinExistence type="predicted"/>
<evidence type="ECO:0000313" key="2">
    <source>
        <dbReference type="Proteomes" id="UP000006671"/>
    </source>
</evidence>
<dbReference type="VEuPathDB" id="AmoebaDB:NAEGRDRAFT_67948"/>
<accession>D2VGE5</accession>
<dbReference type="KEGG" id="ngr:NAEGRDRAFT_67948"/>
<name>D2VGE5_NAEGR</name>
<keyword evidence="2" id="KW-1185">Reference proteome</keyword>
<dbReference type="CDD" id="cd00121">
    <property type="entry name" value="MATH"/>
    <property type="match status" value="1"/>
</dbReference>
<dbReference type="RefSeq" id="XP_002676698.1">
    <property type="nucleotide sequence ID" value="XM_002676652.1"/>
</dbReference>
<organism evidence="2">
    <name type="scientific">Naegleria gruberi</name>
    <name type="common">Amoeba</name>
    <dbReference type="NCBI Taxonomy" id="5762"/>
    <lineage>
        <taxon>Eukaryota</taxon>
        <taxon>Discoba</taxon>
        <taxon>Heterolobosea</taxon>
        <taxon>Tetramitia</taxon>
        <taxon>Eutetramitia</taxon>
        <taxon>Vahlkampfiidae</taxon>
        <taxon>Naegleria</taxon>
    </lineage>
</organism>
<dbReference type="GeneID" id="8850088"/>
<dbReference type="InParanoid" id="D2VGE5"/>
<sequence>MDQTMIGFPQSLTEFRSNYPLTRKNIEDITQQCPNLTVLVINPIYFDDSIMSLVLSNVSQKIEQFSLFSRDTLSNITGSYFSVFSSNSFSHLKKIKVVWKSTSDETILNLQKNLSLLSRTLERLKVVFTNEYDSSYELDTLLGCLCNLSNLSKLTLDFPRNFQFTIVKEDILEQLKSCLQLRILKIYGGTNEIVCFNVVKALAGQHLEKLLYHTDTYFDIEEEPFFFHECEDLKILDLQGEQLQDKIIHQNIQAIVNCKLEEVLGEAIEASVIPHLPRSSLKVLNVRVTNENVEYLKYLGEFKNLTTLKVCFGEQVTNLQECTFPSNITNLSFVGEITGAEIGFKDWLLSTKILKELVFSRCKIQDEFIKDIIPLSDELDILKIEYNNGLTQESTQYFRQFTNCRVLLLECFDSRVLSADYSLFEQEVNRVTVIMKEESPSTKWICPTIDYNDIDQGLSYVRERMHVREMKDACLAIEQLSRHVFLDISKAEICKLFLSAFQYETNVDFYGIIDLLDVLWKEGKIVFEENNIHDLEKLIPLILSQTEFCVVANILMDLGRFTSFFNCFEYIIQCLNDIEYNIHNCTQKMISRVLHQFIDGKQDICNFSGHVVINTVIAVVDYFPQNDSILDFINLVMSNEFFKSSKKTLELIAEKKAKIDAEFTETEIEPILKPIGEDLFQFVQENIPPQKKDYTIHIADVKVPKTGPFNTSYYSEPFIRFGHEWVVELLPDDEDECLGNSTVFLTLNSTIPVENKQQVFDRIRLDFFICNFDLEPQSYLVHSRKFIMPEASYGVFLDKTHIAAYSTDEDDFLKFKFVVGMKKVEEEPFKPFNNIEMFHVGSKELSSTNYPPIVHRWAAEFPLSIHTLTFRVSPDNIDRCCYSDKFTAFGAKFSACFNHLGVAKKVKDFRENSSIYLYLSSFDYNDKENELESIKVKAIFANSDFHTESFYVFKNTFQSLTSSGSTIQRAYYQPKLIHVDGKPYYEYVVNCCLALMSRKTCHPFGYNKEEEEDV</sequence>
<dbReference type="Gene3D" id="3.80.10.10">
    <property type="entry name" value="Ribonuclease Inhibitor"/>
    <property type="match status" value="1"/>
</dbReference>
<dbReference type="InterPro" id="IPR032675">
    <property type="entry name" value="LRR_dom_sf"/>
</dbReference>
<dbReference type="EMBL" id="GG738870">
    <property type="protein sequence ID" value="EFC43954.1"/>
    <property type="molecule type" value="Genomic_DNA"/>
</dbReference>
<dbReference type="Proteomes" id="UP000006671">
    <property type="component" value="Unassembled WGS sequence"/>
</dbReference>
<reference evidence="1 2" key="1">
    <citation type="journal article" date="2010" name="Cell">
        <title>The genome of Naegleria gruberi illuminates early eukaryotic versatility.</title>
        <authorList>
            <person name="Fritz-Laylin L.K."/>
            <person name="Prochnik S.E."/>
            <person name="Ginger M.L."/>
            <person name="Dacks J.B."/>
            <person name="Carpenter M.L."/>
            <person name="Field M.C."/>
            <person name="Kuo A."/>
            <person name="Paredez A."/>
            <person name="Chapman J."/>
            <person name="Pham J."/>
            <person name="Shu S."/>
            <person name="Neupane R."/>
            <person name="Cipriano M."/>
            <person name="Mancuso J."/>
            <person name="Tu H."/>
            <person name="Salamov A."/>
            <person name="Lindquist E."/>
            <person name="Shapiro H."/>
            <person name="Lucas S."/>
            <person name="Grigoriev I.V."/>
            <person name="Cande W.Z."/>
            <person name="Fulton C."/>
            <person name="Rokhsar D.S."/>
            <person name="Dawson S.C."/>
        </authorList>
    </citation>
    <scope>NUCLEOTIDE SEQUENCE [LARGE SCALE GENOMIC DNA]</scope>
    <source>
        <strain evidence="1 2">NEG-M</strain>
    </source>
</reference>
<gene>
    <name evidence="1" type="ORF">NAEGRDRAFT_67948</name>
</gene>